<dbReference type="OrthoDB" id="195747at2"/>
<proteinExistence type="predicted"/>
<keyword evidence="1" id="KW-0732">Signal</keyword>
<evidence type="ECO:0000259" key="2">
    <source>
        <dbReference type="Pfam" id="PF16694"/>
    </source>
</evidence>
<accession>A0A512M4N5</accession>
<sequence length="178" mass="19473">MKTGLSILGMMIGVAGLLLADAADSAPKITKETVKSFYLNYTRLTEKPYGVNAILSLLCSRPTPEMIDRLKSAHGPHYTNSIHLYANENAAPVYKDAKKVLPVGSVIVKEKLDDTLVVRGIGGMIKREAGFDAANGDWEYFYFDGHVGFSRGKLANCAGCHAKAKETDFVFTRRVTLK</sequence>
<organism evidence="3 4">
    <name type="scientific">Brevifollis gellanilyticus</name>
    <dbReference type="NCBI Taxonomy" id="748831"/>
    <lineage>
        <taxon>Bacteria</taxon>
        <taxon>Pseudomonadati</taxon>
        <taxon>Verrucomicrobiota</taxon>
        <taxon>Verrucomicrobiia</taxon>
        <taxon>Verrucomicrobiales</taxon>
        <taxon>Verrucomicrobiaceae</taxon>
    </lineage>
</organism>
<evidence type="ECO:0000256" key="1">
    <source>
        <dbReference type="SAM" id="SignalP"/>
    </source>
</evidence>
<name>A0A512M4N5_9BACT</name>
<feature type="domain" description="Cytochrome P460" evidence="2">
    <location>
        <begin position="77"/>
        <end position="172"/>
    </location>
</feature>
<dbReference type="InterPro" id="IPR038142">
    <property type="entry name" value="Cytochrome_P460_sp"/>
</dbReference>
<evidence type="ECO:0000313" key="4">
    <source>
        <dbReference type="Proteomes" id="UP000321577"/>
    </source>
</evidence>
<feature type="chain" id="PRO_5021832839" description="Cytochrome P460 domain-containing protein" evidence="1">
    <location>
        <begin position="21"/>
        <end position="178"/>
    </location>
</feature>
<dbReference type="Proteomes" id="UP000321577">
    <property type="component" value="Unassembled WGS sequence"/>
</dbReference>
<gene>
    <name evidence="3" type="ORF">BGE01nite_09900</name>
</gene>
<feature type="signal peptide" evidence="1">
    <location>
        <begin position="1"/>
        <end position="20"/>
    </location>
</feature>
<keyword evidence="4" id="KW-1185">Reference proteome</keyword>
<dbReference type="InterPro" id="IPR032033">
    <property type="entry name" value="Cytochrome_P460"/>
</dbReference>
<protein>
    <recommendedName>
        <fullName evidence="2">Cytochrome P460 domain-containing protein</fullName>
    </recommendedName>
</protein>
<dbReference type="RefSeq" id="WP_146849154.1">
    <property type="nucleotide sequence ID" value="NZ_BKAG01000004.1"/>
</dbReference>
<dbReference type="CDD" id="cd20716">
    <property type="entry name" value="cyt_P460_fam"/>
    <property type="match status" value="1"/>
</dbReference>
<dbReference type="AlphaFoldDB" id="A0A512M4N5"/>
<dbReference type="EMBL" id="BKAG01000004">
    <property type="protein sequence ID" value="GEP41699.1"/>
    <property type="molecule type" value="Genomic_DNA"/>
</dbReference>
<comment type="caution">
    <text evidence="3">The sequence shown here is derived from an EMBL/GenBank/DDBJ whole genome shotgun (WGS) entry which is preliminary data.</text>
</comment>
<dbReference type="Pfam" id="PF16694">
    <property type="entry name" value="Cytochrome_P460"/>
    <property type="match status" value="1"/>
</dbReference>
<evidence type="ECO:0000313" key="3">
    <source>
        <dbReference type="EMBL" id="GEP41699.1"/>
    </source>
</evidence>
<dbReference type="Gene3D" id="3.50.70.20">
    <property type="entry name" value="Cytochrome P460"/>
    <property type="match status" value="1"/>
</dbReference>
<reference evidence="3 4" key="1">
    <citation type="submission" date="2019-07" db="EMBL/GenBank/DDBJ databases">
        <title>Whole genome shotgun sequence of Brevifollis gellanilyticus NBRC 108608.</title>
        <authorList>
            <person name="Hosoyama A."/>
            <person name="Uohara A."/>
            <person name="Ohji S."/>
            <person name="Ichikawa N."/>
        </authorList>
    </citation>
    <scope>NUCLEOTIDE SEQUENCE [LARGE SCALE GENOMIC DNA]</scope>
    <source>
        <strain evidence="3 4">NBRC 108608</strain>
    </source>
</reference>